<evidence type="ECO:0000259" key="9">
    <source>
        <dbReference type="Pfam" id="PF05209"/>
    </source>
</evidence>
<organism evidence="10 11">
    <name type="scientific">Carboxydocella sporoproducens DSM 16521</name>
    <dbReference type="NCBI Taxonomy" id="1121270"/>
    <lineage>
        <taxon>Bacteria</taxon>
        <taxon>Bacillati</taxon>
        <taxon>Bacillota</taxon>
        <taxon>Clostridia</taxon>
        <taxon>Eubacteriales</taxon>
        <taxon>Clostridiales Family XVI. Incertae Sedis</taxon>
        <taxon>Carboxydocella</taxon>
    </lineage>
</organism>
<accession>A0A1T4LT80</accession>
<name>A0A1T4LT80_9FIRM</name>
<dbReference type="Pfam" id="PF05209">
    <property type="entry name" value="MinC_N"/>
    <property type="match status" value="1"/>
</dbReference>
<keyword evidence="4 7" id="KW-0131">Cell cycle</keyword>
<dbReference type="GO" id="GO:0000902">
    <property type="term" value="P:cell morphogenesis"/>
    <property type="evidence" value="ECO:0007669"/>
    <property type="project" value="InterPro"/>
</dbReference>
<dbReference type="InterPro" id="IPR013033">
    <property type="entry name" value="MinC"/>
</dbReference>
<evidence type="ECO:0000259" key="8">
    <source>
        <dbReference type="Pfam" id="PF03775"/>
    </source>
</evidence>
<dbReference type="NCBIfam" id="TIGR01222">
    <property type="entry name" value="minC"/>
    <property type="match status" value="1"/>
</dbReference>
<dbReference type="PANTHER" id="PTHR34108">
    <property type="entry name" value="SEPTUM SITE-DETERMINING PROTEIN MINC"/>
    <property type="match status" value="1"/>
</dbReference>
<feature type="domain" description="Septum formation inhibitor MinC N-terminal" evidence="9">
    <location>
        <begin position="5"/>
        <end position="76"/>
    </location>
</feature>
<keyword evidence="11" id="KW-1185">Reference proteome</keyword>
<dbReference type="SUPFAM" id="SSF63848">
    <property type="entry name" value="Cell-division inhibitor MinC, C-terminal domain"/>
    <property type="match status" value="1"/>
</dbReference>
<evidence type="ECO:0000256" key="7">
    <source>
        <dbReference type="HAMAP-Rule" id="MF_00267"/>
    </source>
</evidence>
<evidence type="ECO:0000256" key="1">
    <source>
        <dbReference type="ARBA" id="ARBA00006291"/>
    </source>
</evidence>
<dbReference type="RefSeq" id="WP_078664445.1">
    <property type="nucleotide sequence ID" value="NZ_FUXM01000002.1"/>
</dbReference>
<dbReference type="Proteomes" id="UP000189933">
    <property type="component" value="Unassembled WGS sequence"/>
</dbReference>
<dbReference type="InterPro" id="IPR036145">
    <property type="entry name" value="MinC_C_sf"/>
</dbReference>
<dbReference type="InterPro" id="IPR005526">
    <property type="entry name" value="Septum_form_inhib_MinC_C"/>
</dbReference>
<evidence type="ECO:0000256" key="2">
    <source>
        <dbReference type="ARBA" id="ARBA00022618"/>
    </source>
</evidence>
<dbReference type="GO" id="GO:0051302">
    <property type="term" value="P:regulation of cell division"/>
    <property type="evidence" value="ECO:0007669"/>
    <property type="project" value="InterPro"/>
</dbReference>
<dbReference type="Gene3D" id="3.30.160.540">
    <property type="match status" value="1"/>
</dbReference>
<dbReference type="PANTHER" id="PTHR34108:SF1">
    <property type="entry name" value="SEPTUM SITE-DETERMINING PROTEIN MINC"/>
    <property type="match status" value="1"/>
</dbReference>
<dbReference type="InterPro" id="IPR007874">
    <property type="entry name" value="MinC_N"/>
</dbReference>
<dbReference type="OrthoDB" id="9790810at2"/>
<evidence type="ECO:0000256" key="4">
    <source>
        <dbReference type="ARBA" id="ARBA00023306"/>
    </source>
</evidence>
<reference evidence="11" key="1">
    <citation type="submission" date="2017-02" db="EMBL/GenBank/DDBJ databases">
        <authorList>
            <person name="Varghese N."/>
            <person name="Submissions S."/>
        </authorList>
    </citation>
    <scope>NUCLEOTIDE SEQUENCE [LARGE SCALE GENOMIC DNA]</scope>
    <source>
        <strain evidence="11">DSM 16521</strain>
    </source>
</reference>
<keyword evidence="3 7" id="KW-0717">Septation</keyword>
<dbReference type="AlphaFoldDB" id="A0A1T4LT80"/>
<evidence type="ECO:0000256" key="3">
    <source>
        <dbReference type="ARBA" id="ARBA00023210"/>
    </source>
</evidence>
<dbReference type="Pfam" id="PF03775">
    <property type="entry name" value="MinC_C"/>
    <property type="match status" value="1"/>
</dbReference>
<dbReference type="GO" id="GO:0000917">
    <property type="term" value="P:division septum assembly"/>
    <property type="evidence" value="ECO:0007669"/>
    <property type="project" value="UniProtKB-KW"/>
</dbReference>
<evidence type="ECO:0000313" key="11">
    <source>
        <dbReference type="Proteomes" id="UP000189933"/>
    </source>
</evidence>
<feature type="domain" description="Septum formation inhibitor MinC C-terminal" evidence="8">
    <location>
        <begin position="108"/>
        <end position="211"/>
    </location>
</feature>
<gene>
    <name evidence="7" type="primary">minC</name>
    <name evidence="10" type="ORF">SAMN02745885_00292</name>
</gene>
<dbReference type="EMBL" id="FUXM01000002">
    <property type="protein sequence ID" value="SJZ57867.1"/>
    <property type="molecule type" value="Genomic_DNA"/>
</dbReference>
<evidence type="ECO:0000256" key="6">
    <source>
        <dbReference type="ARBA" id="ARBA00046874"/>
    </source>
</evidence>
<comment type="subunit">
    <text evidence="6 7">Interacts with MinD and FtsZ.</text>
</comment>
<protein>
    <recommendedName>
        <fullName evidence="7">Probable septum site-determining protein MinC</fullName>
    </recommendedName>
</protein>
<dbReference type="HAMAP" id="MF_00267">
    <property type="entry name" value="MinC"/>
    <property type="match status" value="1"/>
</dbReference>
<dbReference type="GO" id="GO:1901891">
    <property type="term" value="P:regulation of cell septum assembly"/>
    <property type="evidence" value="ECO:0007669"/>
    <property type="project" value="InterPro"/>
</dbReference>
<keyword evidence="2 7" id="KW-0132">Cell division</keyword>
<comment type="similarity">
    <text evidence="1 7">Belongs to the MinC family.</text>
</comment>
<dbReference type="Gene3D" id="2.160.20.70">
    <property type="match status" value="1"/>
</dbReference>
<dbReference type="InterPro" id="IPR016098">
    <property type="entry name" value="CAP/MinC_C"/>
</dbReference>
<comment type="function">
    <text evidence="5 7">Cell division inhibitor that blocks the formation of polar Z ring septums. Rapidly oscillates between the poles of the cell to destabilize FtsZ filaments that have formed before they mature into polar Z rings. Prevents FtsZ polymerization.</text>
</comment>
<evidence type="ECO:0000313" key="10">
    <source>
        <dbReference type="EMBL" id="SJZ57867.1"/>
    </source>
</evidence>
<proteinExistence type="inferred from homology"/>
<evidence type="ECO:0000256" key="5">
    <source>
        <dbReference type="ARBA" id="ARBA00025606"/>
    </source>
</evidence>
<sequence>MYEGVSIKGTKNGLVILIDENLDKKILLKDIERKMQQARGFFKGATFAVATRSGSVIDDGIKEDIEKICLNHGLIPQSESQVIWHNFSQRTLAAQATDIKNETGVEYIKGTLRSGCRVESNGDIVLIGDVNPNAELVSAGNICVFGTIKGIVHAGATGNANATIMAYSFRPQQIRIGSVFSRNPEQDLPGQTGNETLIPEIAYIYNNTILIEKYKDYSARRK</sequence>